<dbReference type="InterPro" id="IPR034741">
    <property type="entry name" value="Terpene_cyclase-like_1_C"/>
</dbReference>
<organism evidence="7 8">
    <name type="scientific">Linum tenue</name>
    <dbReference type="NCBI Taxonomy" id="586396"/>
    <lineage>
        <taxon>Eukaryota</taxon>
        <taxon>Viridiplantae</taxon>
        <taxon>Streptophyta</taxon>
        <taxon>Embryophyta</taxon>
        <taxon>Tracheophyta</taxon>
        <taxon>Spermatophyta</taxon>
        <taxon>Magnoliopsida</taxon>
        <taxon>eudicotyledons</taxon>
        <taxon>Gunneridae</taxon>
        <taxon>Pentapetalae</taxon>
        <taxon>rosids</taxon>
        <taxon>fabids</taxon>
        <taxon>Malpighiales</taxon>
        <taxon>Linaceae</taxon>
        <taxon>Linum</taxon>
    </lineage>
</organism>
<keyword evidence="2" id="KW-0479">Metal-binding</keyword>
<dbReference type="InterPro" id="IPR008930">
    <property type="entry name" value="Terpenoid_cyclase/PrenylTrfase"/>
</dbReference>
<dbReference type="GO" id="GO:0000287">
    <property type="term" value="F:magnesium ion binding"/>
    <property type="evidence" value="ECO:0007669"/>
    <property type="project" value="InterPro"/>
</dbReference>
<dbReference type="GO" id="GO:0120251">
    <property type="term" value="P:hydrocarbon biosynthetic process"/>
    <property type="evidence" value="ECO:0007669"/>
    <property type="project" value="UniProtKB-ARBA"/>
</dbReference>
<dbReference type="EMBL" id="CAMGYJ010000005">
    <property type="protein sequence ID" value="CAI0422890.1"/>
    <property type="molecule type" value="Genomic_DNA"/>
</dbReference>
<reference evidence="7" key="1">
    <citation type="submission" date="2022-08" db="EMBL/GenBank/DDBJ databases">
        <authorList>
            <person name="Gutierrez-Valencia J."/>
        </authorList>
    </citation>
    <scope>NUCLEOTIDE SEQUENCE</scope>
</reference>
<dbReference type="Proteomes" id="UP001154282">
    <property type="component" value="Unassembled WGS sequence"/>
</dbReference>
<keyword evidence="8" id="KW-1185">Reference proteome</keyword>
<dbReference type="PANTHER" id="PTHR31225:SF93">
    <property type="entry name" value="ALPHA-HUMULENE_(-)-(E)-BETA-CARYOPHYLLENE SYNTHASE"/>
    <property type="match status" value="1"/>
</dbReference>
<dbReference type="Pfam" id="PF01397">
    <property type="entry name" value="Terpene_synth"/>
    <property type="match status" value="1"/>
</dbReference>
<dbReference type="InterPro" id="IPR050148">
    <property type="entry name" value="Terpene_synthase-like"/>
</dbReference>
<comment type="caution">
    <text evidence="7">The sequence shown here is derived from an EMBL/GenBank/DDBJ whole genome shotgun (WGS) entry which is preliminary data.</text>
</comment>
<dbReference type="SUPFAM" id="SSF48576">
    <property type="entry name" value="Terpenoid synthases"/>
    <property type="match status" value="1"/>
</dbReference>
<evidence type="ECO:0000256" key="1">
    <source>
        <dbReference type="ARBA" id="ARBA00001946"/>
    </source>
</evidence>
<keyword evidence="4" id="KW-0456">Lyase</keyword>
<name>A0AAV0KM67_9ROSI</name>
<dbReference type="InterPro" id="IPR036965">
    <property type="entry name" value="Terpene_synth_N_sf"/>
</dbReference>
<dbReference type="Gene3D" id="1.10.600.10">
    <property type="entry name" value="Farnesyl Diphosphate Synthase"/>
    <property type="match status" value="1"/>
</dbReference>
<dbReference type="FunFam" id="1.10.600.10:FF:000007">
    <property type="entry name" value="Isoprene synthase, chloroplastic"/>
    <property type="match status" value="1"/>
</dbReference>
<dbReference type="SFLD" id="SFLDS00005">
    <property type="entry name" value="Isoprenoid_Synthase_Type_I"/>
    <property type="match status" value="1"/>
</dbReference>
<evidence type="ECO:0000313" key="8">
    <source>
        <dbReference type="Proteomes" id="UP001154282"/>
    </source>
</evidence>
<evidence type="ECO:0000313" key="7">
    <source>
        <dbReference type="EMBL" id="CAI0422890.1"/>
    </source>
</evidence>
<comment type="cofactor">
    <cofactor evidence="1">
        <name>Mg(2+)</name>
        <dbReference type="ChEBI" id="CHEBI:18420"/>
    </cofactor>
</comment>
<dbReference type="Pfam" id="PF03936">
    <property type="entry name" value="Terpene_synth_C"/>
    <property type="match status" value="1"/>
</dbReference>
<sequence length="528" mass="61218">IIKKRHPKYEVLKEEIRMMVIDGAESGDDEEAVIADKLRLIDNVQRLGIGYHFEAEIEEALEKVHVFGDDLFINIDDNNTTDLYHATLRFRLLRQQGFPVSLDGFRKLKDSEGRFKEHLASNEQGLLSLYEATHLALNGEIILDEILTFTTKTLKSILSQNTINHSFQKQIDFALRFPVWKCIPRLLTRHYIDFYLDDPSHDQTLLTFAKLDFNIVQKLQQQELYEITSWWRSLGVGTNFPYARDRVVECYFGMNVVYFEPKYRLARMILNKISLTLSLIDDTYDNYATYEELHMLTEAIERLDTKALKALPDSMKDIYRVIINTYDEIEMELEKTGSAFGAEYAKTELKRMCRSYFVEARWRTEGYVPTVEEYKTDGYITGSSLSVPTSALLGMGAEIATREAFEWLTNEPMVVRALGAITRLQNDIVSHELERKREHVASAVDCYMKEHASSEEEAIEFFWKEISRGWKDITAKFAKPTPVHVALIERLLNYARFFHVLYEKGDGYTNARLLKAHIVSLFVDAVPL</sequence>
<dbReference type="PANTHER" id="PTHR31225">
    <property type="entry name" value="OS04G0344100 PROTEIN-RELATED"/>
    <property type="match status" value="1"/>
</dbReference>
<dbReference type="GO" id="GO:0010333">
    <property type="term" value="F:terpene synthase activity"/>
    <property type="evidence" value="ECO:0007669"/>
    <property type="project" value="InterPro"/>
</dbReference>
<dbReference type="InterPro" id="IPR005630">
    <property type="entry name" value="Terpene_synthase_metal-bd"/>
</dbReference>
<dbReference type="InterPro" id="IPR001906">
    <property type="entry name" value="Terpene_synth_N"/>
</dbReference>
<feature type="domain" description="Terpene synthase N-terminal" evidence="5">
    <location>
        <begin position="8"/>
        <end position="175"/>
    </location>
</feature>
<dbReference type="InterPro" id="IPR044814">
    <property type="entry name" value="Terpene_cyclase_plant_C1"/>
</dbReference>
<dbReference type="AlphaFoldDB" id="A0AAV0KM67"/>
<accession>A0AAV0KM67</accession>
<dbReference type="GO" id="GO:0016102">
    <property type="term" value="P:diterpenoid biosynthetic process"/>
    <property type="evidence" value="ECO:0007669"/>
    <property type="project" value="InterPro"/>
</dbReference>
<evidence type="ECO:0000259" key="5">
    <source>
        <dbReference type="Pfam" id="PF01397"/>
    </source>
</evidence>
<dbReference type="SFLD" id="SFLDG01019">
    <property type="entry name" value="Terpene_Cyclase_Like_1_C_Termi"/>
    <property type="match status" value="1"/>
</dbReference>
<feature type="domain" description="Terpene synthase metal-binding" evidence="6">
    <location>
        <begin position="233"/>
        <end position="472"/>
    </location>
</feature>
<evidence type="ECO:0000259" key="6">
    <source>
        <dbReference type="Pfam" id="PF03936"/>
    </source>
</evidence>
<dbReference type="SUPFAM" id="SSF48239">
    <property type="entry name" value="Terpenoid cyclases/Protein prenyltransferases"/>
    <property type="match status" value="1"/>
</dbReference>
<gene>
    <name evidence="7" type="ORF">LITE_LOCUS19306</name>
</gene>
<evidence type="ECO:0000256" key="3">
    <source>
        <dbReference type="ARBA" id="ARBA00022842"/>
    </source>
</evidence>
<keyword evidence="3" id="KW-0460">Magnesium</keyword>
<dbReference type="InterPro" id="IPR008949">
    <property type="entry name" value="Isoprenoid_synthase_dom_sf"/>
</dbReference>
<dbReference type="CDD" id="cd00684">
    <property type="entry name" value="Terpene_cyclase_plant_C1"/>
    <property type="match status" value="1"/>
</dbReference>
<proteinExistence type="predicted"/>
<evidence type="ECO:0000256" key="2">
    <source>
        <dbReference type="ARBA" id="ARBA00022723"/>
    </source>
</evidence>
<dbReference type="Gene3D" id="1.50.10.130">
    <property type="entry name" value="Terpene synthase, N-terminal domain"/>
    <property type="match status" value="1"/>
</dbReference>
<evidence type="ECO:0000256" key="4">
    <source>
        <dbReference type="ARBA" id="ARBA00023239"/>
    </source>
</evidence>
<protein>
    <submittedName>
        <fullName evidence="7">Uncharacterized protein</fullName>
    </submittedName>
</protein>
<feature type="non-terminal residue" evidence="7">
    <location>
        <position position="1"/>
    </location>
</feature>